<organism evidence="1 2">
    <name type="scientific">Funneliformis geosporum</name>
    <dbReference type="NCBI Taxonomy" id="1117311"/>
    <lineage>
        <taxon>Eukaryota</taxon>
        <taxon>Fungi</taxon>
        <taxon>Fungi incertae sedis</taxon>
        <taxon>Mucoromycota</taxon>
        <taxon>Glomeromycotina</taxon>
        <taxon>Glomeromycetes</taxon>
        <taxon>Glomerales</taxon>
        <taxon>Glomeraceae</taxon>
        <taxon>Funneliformis</taxon>
    </lineage>
</organism>
<comment type="caution">
    <text evidence="1">The sequence shown here is derived from an EMBL/GenBank/DDBJ whole genome shotgun (WGS) entry which is preliminary data.</text>
</comment>
<dbReference type="Proteomes" id="UP001153678">
    <property type="component" value="Unassembled WGS sequence"/>
</dbReference>
<name>A0A9W4T7E6_9GLOM</name>
<dbReference type="EMBL" id="CAMKVN010012913">
    <property type="protein sequence ID" value="CAI2195723.1"/>
    <property type="molecule type" value="Genomic_DNA"/>
</dbReference>
<gene>
    <name evidence="1" type="ORF">FWILDA_LOCUS17220</name>
</gene>
<protein>
    <submittedName>
        <fullName evidence="1">2618_t:CDS:1</fullName>
    </submittedName>
</protein>
<dbReference type="AlphaFoldDB" id="A0A9W4T7E6"/>
<evidence type="ECO:0000313" key="1">
    <source>
        <dbReference type="EMBL" id="CAI2195723.1"/>
    </source>
</evidence>
<reference evidence="1" key="1">
    <citation type="submission" date="2022-08" db="EMBL/GenBank/DDBJ databases">
        <authorList>
            <person name="Kallberg Y."/>
            <person name="Tangrot J."/>
            <person name="Rosling A."/>
        </authorList>
    </citation>
    <scope>NUCLEOTIDE SEQUENCE</scope>
    <source>
        <strain evidence="1">Wild A</strain>
    </source>
</reference>
<proteinExistence type="predicted"/>
<evidence type="ECO:0000313" key="2">
    <source>
        <dbReference type="Proteomes" id="UP001153678"/>
    </source>
</evidence>
<accession>A0A9W4T7E6</accession>
<sequence>MLQYLCSDATPLSAKDIQDIIKAKNSTNRALEVMVSKYKISTWRVYQIWRGAHPLIDPKDIKSLSEEPGSYQQANPVKCNVISRTPMNSEGLNINDEELGAFYEKEARREEINRAEMNRRLAV</sequence>
<dbReference type="OrthoDB" id="2350349at2759"/>
<keyword evidence="2" id="KW-1185">Reference proteome</keyword>